<dbReference type="EC" id="5.4.99.29" evidence="9"/>
<comment type="similarity">
    <text evidence="1">Belongs to the pseudouridine synthase RluA family.</text>
</comment>
<dbReference type="CDD" id="cd02869">
    <property type="entry name" value="PseudoU_synth_RluA_like"/>
    <property type="match status" value="1"/>
</dbReference>
<dbReference type="EMBL" id="CP124755">
    <property type="protein sequence ID" value="WGZ89722.1"/>
    <property type="molecule type" value="Genomic_DNA"/>
</dbReference>
<keyword evidence="3" id="KW-0819">tRNA processing</keyword>
<keyword evidence="2" id="KW-0698">rRNA processing</keyword>
<evidence type="ECO:0000256" key="6">
    <source>
        <dbReference type="ARBA" id="ARBA00036916"/>
    </source>
</evidence>
<evidence type="ECO:0000256" key="11">
    <source>
        <dbReference type="ARBA" id="ARBA00041266"/>
    </source>
</evidence>
<sequence>MSIDYLYIDDSLLVIDKPSGLLSVPGRGEHKQDCALHRVQQDFPEALTVHRLDMDTSGILVLARGKAMERALSICFQQRQIYKRYEALATGQFVELNGEINLPLIADWPNRPRQMVSYELGKPSLTHYQVLEYLSELNASRVSLEPVTGRSHQLRVHLQALGHAILGDNLYASSEVLAQSPRLLLHASALALPHPVTQQRLQLNCPVPF</sequence>
<dbReference type="Gene3D" id="3.30.2350.10">
    <property type="entry name" value="Pseudouridine synthase"/>
    <property type="match status" value="1"/>
</dbReference>
<dbReference type="SUPFAM" id="SSF55120">
    <property type="entry name" value="Pseudouridine synthase"/>
    <property type="match status" value="1"/>
</dbReference>
<dbReference type="GO" id="GO:0003723">
    <property type="term" value="F:RNA binding"/>
    <property type="evidence" value="ECO:0007669"/>
    <property type="project" value="InterPro"/>
</dbReference>
<evidence type="ECO:0000313" key="17">
    <source>
        <dbReference type="EMBL" id="WGZ89722.1"/>
    </source>
</evidence>
<dbReference type="KEGG" id="tdu:QJT80_09425"/>
<evidence type="ECO:0000256" key="12">
    <source>
        <dbReference type="ARBA" id="ARBA00042372"/>
    </source>
</evidence>
<evidence type="ECO:0000256" key="4">
    <source>
        <dbReference type="ARBA" id="ARBA00023235"/>
    </source>
</evidence>
<dbReference type="GO" id="GO:0008033">
    <property type="term" value="P:tRNA processing"/>
    <property type="evidence" value="ECO:0007669"/>
    <property type="project" value="UniProtKB-KW"/>
</dbReference>
<evidence type="ECO:0000256" key="1">
    <source>
        <dbReference type="ARBA" id="ARBA00010876"/>
    </source>
</evidence>
<evidence type="ECO:0000256" key="3">
    <source>
        <dbReference type="ARBA" id="ARBA00022694"/>
    </source>
</evidence>
<protein>
    <recommendedName>
        <fullName evidence="10">Dual-specificity RNA pseudouridine synthase RluA</fullName>
        <ecNumber evidence="8">5.4.99.28</ecNumber>
        <ecNumber evidence="9">5.4.99.29</ecNumber>
    </recommendedName>
    <alternativeName>
        <fullName evidence="11">23S rRNA pseudouridine(746) synthase</fullName>
    </alternativeName>
    <alternativeName>
        <fullName evidence="14">Ribosomal large subunit pseudouridine synthase A</fullName>
    </alternativeName>
    <alternativeName>
        <fullName evidence="13">rRNA pseudouridylate synthase A</fullName>
    </alternativeName>
    <alternativeName>
        <fullName evidence="15">rRNA-uridine isomerase A</fullName>
    </alternativeName>
    <alternativeName>
        <fullName evidence="12">tRNA pseudouridine(32) synthase</fullName>
    </alternativeName>
</protein>
<evidence type="ECO:0000256" key="10">
    <source>
        <dbReference type="ARBA" id="ARBA00039988"/>
    </source>
</evidence>
<reference evidence="17" key="1">
    <citation type="journal article" date="2023" name="Int. J. Mol. Sci.">
        <title>Metagenomics Revealed a New Genus 'Candidatus Thiocaldithrix dubininis' gen. nov., sp. nov. and a New Species 'Candidatus Thiothrix putei' sp. nov. in the Family Thiotrichaceae, Some Members of Which Have Traits of Both Na+- and H+-Motive Energetics.</title>
        <authorList>
            <person name="Ravin N.V."/>
            <person name="Muntyan M.S."/>
            <person name="Smolyakov D.D."/>
            <person name="Rudenko T.S."/>
            <person name="Beletsky A.V."/>
            <person name="Mardanov A.V."/>
            <person name="Grabovich M.Y."/>
        </authorList>
    </citation>
    <scope>NUCLEOTIDE SEQUENCE</scope>
    <source>
        <strain evidence="17">GKL-01</strain>
    </source>
</reference>
<evidence type="ECO:0000256" key="14">
    <source>
        <dbReference type="ARBA" id="ARBA00042883"/>
    </source>
</evidence>
<dbReference type="InterPro" id="IPR006145">
    <property type="entry name" value="PsdUridine_synth_RsuA/RluA"/>
</dbReference>
<evidence type="ECO:0000256" key="2">
    <source>
        <dbReference type="ARBA" id="ARBA00022552"/>
    </source>
</evidence>
<proteinExistence type="inferred from homology"/>
<dbReference type="PANTHER" id="PTHR21600">
    <property type="entry name" value="MITOCHONDRIAL RNA PSEUDOURIDINE SYNTHASE"/>
    <property type="match status" value="1"/>
</dbReference>
<comment type="catalytic activity">
    <reaction evidence="5">
        <text>uridine(32) in tRNA = pseudouridine(32) in tRNA</text>
        <dbReference type="Rhea" id="RHEA:42544"/>
        <dbReference type="Rhea" id="RHEA-COMP:10107"/>
        <dbReference type="Rhea" id="RHEA-COMP:10108"/>
        <dbReference type="ChEBI" id="CHEBI:65314"/>
        <dbReference type="ChEBI" id="CHEBI:65315"/>
        <dbReference type="EC" id="5.4.99.28"/>
    </reaction>
</comment>
<dbReference type="GO" id="GO:0160151">
    <property type="term" value="F:tRNA pseudouridine(32) synthase activity"/>
    <property type="evidence" value="ECO:0007669"/>
    <property type="project" value="UniProtKB-EC"/>
</dbReference>
<accession>A0AA95H1Q6</accession>
<dbReference type="EC" id="5.4.99.28" evidence="8"/>
<evidence type="ECO:0000256" key="5">
    <source>
        <dbReference type="ARBA" id="ARBA00036184"/>
    </source>
</evidence>
<evidence type="ECO:0000256" key="8">
    <source>
        <dbReference type="ARBA" id="ARBA00038944"/>
    </source>
</evidence>
<dbReference type="Proteomes" id="UP001300672">
    <property type="component" value="Chromosome"/>
</dbReference>
<comment type="catalytic activity">
    <reaction evidence="6">
        <text>uridine(746) in 23S rRNA = pseudouridine(746) in 23S rRNA</text>
        <dbReference type="Rhea" id="RHEA:42548"/>
        <dbReference type="Rhea" id="RHEA-COMP:10109"/>
        <dbReference type="Rhea" id="RHEA-COMP:10110"/>
        <dbReference type="ChEBI" id="CHEBI:65314"/>
        <dbReference type="ChEBI" id="CHEBI:65315"/>
        <dbReference type="EC" id="5.4.99.29"/>
    </reaction>
</comment>
<dbReference type="AlphaFoldDB" id="A0AA95H1Q6"/>
<evidence type="ECO:0000256" key="9">
    <source>
        <dbReference type="ARBA" id="ARBA00038945"/>
    </source>
</evidence>
<dbReference type="InterPro" id="IPR050188">
    <property type="entry name" value="RluA_PseudoU_synthase"/>
</dbReference>
<dbReference type="GO" id="GO:0160142">
    <property type="term" value="F:23S rRNA pseudouridine(746) synthase activity"/>
    <property type="evidence" value="ECO:0007669"/>
    <property type="project" value="UniProtKB-EC"/>
</dbReference>
<keyword evidence="4" id="KW-0413">Isomerase</keyword>
<evidence type="ECO:0000259" key="16">
    <source>
        <dbReference type="Pfam" id="PF00849"/>
    </source>
</evidence>
<evidence type="ECO:0000256" key="15">
    <source>
        <dbReference type="ARBA" id="ARBA00043143"/>
    </source>
</evidence>
<dbReference type="InterPro" id="IPR020103">
    <property type="entry name" value="PsdUridine_synth_cat_dom_sf"/>
</dbReference>
<dbReference type="GO" id="GO:0000455">
    <property type="term" value="P:enzyme-directed rRNA pseudouridine synthesis"/>
    <property type="evidence" value="ECO:0007669"/>
    <property type="project" value="TreeGrafter"/>
</dbReference>
<dbReference type="Pfam" id="PF00849">
    <property type="entry name" value="PseudoU_synth_2"/>
    <property type="match status" value="1"/>
</dbReference>
<reference evidence="17" key="2">
    <citation type="submission" date="2023-04" db="EMBL/GenBank/DDBJ databases">
        <authorList>
            <person name="Beletskiy A.V."/>
            <person name="Mardanov A.V."/>
            <person name="Ravin N.V."/>
        </authorList>
    </citation>
    <scope>NUCLEOTIDE SEQUENCE</scope>
    <source>
        <strain evidence="17">GKL-01</strain>
    </source>
</reference>
<gene>
    <name evidence="17" type="ORF">QJT80_09425</name>
</gene>
<dbReference type="InterPro" id="IPR006224">
    <property type="entry name" value="PsdUridine_synth_RluA-like_CS"/>
</dbReference>
<evidence type="ECO:0000256" key="13">
    <source>
        <dbReference type="ARBA" id="ARBA00042844"/>
    </source>
</evidence>
<comment type="function">
    <text evidence="7">Dual specificity enzyme that catalyzes the synthesis of pseudouridine from uracil-746 in 23S ribosomal RNA and from uracil-32 in the anticodon stem and loop of transfer RNAs.</text>
</comment>
<evidence type="ECO:0000256" key="7">
    <source>
        <dbReference type="ARBA" id="ARBA00037305"/>
    </source>
</evidence>
<organism evidence="17">
    <name type="scientific">Candidatus Thiocaldithrix dubininis</name>
    <dbReference type="NCBI Taxonomy" id="3080823"/>
    <lineage>
        <taxon>Bacteria</taxon>
        <taxon>Pseudomonadati</taxon>
        <taxon>Pseudomonadota</taxon>
        <taxon>Gammaproteobacteria</taxon>
        <taxon>Thiotrichales</taxon>
        <taxon>Thiotrichaceae</taxon>
        <taxon>Candidatus Thiocaldithrix</taxon>
    </lineage>
</organism>
<dbReference type="PANTHER" id="PTHR21600:SF91">
    <property type="entry name" value="DUAL-SPECIFICITY RNA PSEUDOURIDINE SYNTHASE RLUA"/>
    <property type="match status" value="1"/>
</dbReference>
<dbReference type="PROSITE" id="PS01129">
    <property type="entry name" value="PSI_RLU"/>
    <property type="match status" value="1"/>
</dbReference>
<feature type="domain" description="Pseudouridine synthase RsuA/RluA-like" evidence="16">
    <location>
        <begin position="12"/>
        <end position="160"/>
    </location>
</feature>
<name>A0AA95H1Q6_9GAMM</name>